<gene>
    <name evidence="7" type="ORF">MA16_Dca013659</name>
</gene>
<keyword evidence="5" id="KW-0472">Membrane</keyword>
<evidence type="ECO:0000256" key="3">
    <source>
        <dbReference type="ARBA" id="ARBA00022833"/>
    </source>
</evidence>
<feature type="transmembrane region" description="Helical" evidence="5">
    <location>
        <begin position="89"/>
        <end position="109"/>
    </location>
</feature>
<keyword evidence="2 4" id="KW-0863">Zinc-finger</keyword>
<evidence type="ECO:0000313" key="8">
    <source>
        <dbReference type="Proteomes" id="UP000233837"/>
    </source>
</evidence>
<evidence type="ECO:0000256" key="2">
    <source>
        <dbReference type="ARBA" id="ARBA00022771"/>
    </source>
</evidence>
<feature type="domain" description="GRF-type" evidence="6">
    <location>
        <begin position="19"/>
        <end position="61"/>
    </location>
</feature>
<evidence type="ECO:0000256" key="4">
    <source>
        <dbReference type="PROSITE-ProRule" id="PRU01343"/>
    </source>
</evidence>
<keyword evidence="1" id="KW-0479">Metal-binding</keyword>
<dbReference type="AlphaFoldDB" id="A0A2I0WB28"/>
<proteinExistence type="predicted"/>
<accession>A0A2I0WB28</accession>
<dbReference type="GO" id="GO:0008270">
    <property type="term" value="F:zinc ion binding"/>
    <property type="evidence" value="ECO:0007669"/>
    <property type="project" value="UniProtKB-KW"/>
</dbReference>
<reference evidence="7 8" key="2">
    <citation type="journal article" date="2017" name="Nature">
        <title>The Apostasia genome and the evolution of orchids.</title>
        <authorList>
            <person name="Zhang G.Q."/>
            <person name="Liu K.W."/>
            <person name="Li Z."/>
            <person name="Lohaus R."/>
            <person name="Hsiao Y.Y."/>
            <person name="Niu S.C."/>
            <person name="Wang J.Y."/>
            <person name="Lin Y.C."/>
            <person name="Xu Q."/>
            <person name="Chen L.J."/>
            <person name="Yoshida K."/>
            <person name="Fujiwara S."/>
            <person name="Wang Z.W."/>
            <person name="Zhang Y.Q."/>
            <person name="Mitsuda N."/>
            <person name="Wang M."/>
            <person name="Liu G.H."/>
            <person name="Pecoraro L."/>
            <person name="Huang H.X."/>
            <person name="Xiao X.J."/>
            <person name="Lin M."/>
            <person name="Wu X.Y."/>
            <person name="Wu W.L."/>
            <person name="Chen Y.Y."/>
            <person name="Chang S.B."/>
            <person name="Sakamoto S."/>
            <person name="Ohme-Takagi M."/>
            <person name="Yagi M."/>
            <person name="Zeng S.J."/>
            <person name="Shen C.Y."/>
            <person name="Yeh C.M."/>
            <person name="Luo Y.B."/>
            <person name="Tsai W.C."/>
            <person name="Van de Peer Y."/>
            <person name="Liu Z.J."/>
        </authorList>
    </citation>
    <scope>NUCLEOTIDE SEQUENCE [LARGE SCALE GENOMIC DNA]</scope>
    <source>
        <tissue evidence="7">The whole plant</tissue>
    </source>
</reference>
<dbReference type="PANTHER" id="PTHR33680">
    <property type="entry name" value="OS07G0190500 PROTEIN"/>
    <property type="match status" value="1"/>
</dbReference>
<organism evidence="7 8">
    <name type="scientific">Dendrobium catenatum</name>
    <dbReference type="NCBI Taxonomy" id="906689"/>
    <lineage>
        <taxon>Eukaryota</taxon>
        <taxon>Viridiplantae</taxon>
        <taxon>Streptophyta</taxon>
        <taxon>Embryophyta</taxon>
        <taxon>Tracheophyta</taxon>
        <taxon>Spermatophyta</taxon>
        <taxon>Magnoliopsida</taxon>
        <taxon>Liliopsida</taxon>
        <taxon>Asparagales</taxon>
        <taxon>Orchidaceae</taxon>
        <taxon>Epidendroideae</taxon>
        <taxon>Malaxideae</taxon>
        <taxon>Dendrobiinae</taxon>
        <taxon>Dendrobium</taxon>
    </lineage>
</organism>
<dbReference type="Pfam" id="PF06839">
    <property type="entry name" value="Zn_ribbon_GRF"/>
    <property type="match status" value="1"/>
</dbReference>
<dbReference type="EMBL" id="KZ502801">
    <property type="protein sequence ID" value="PKU72865.1"/>
    <property type="molecule type" value="Genomic_DNA"/>
</dbReference>
<keyword evidence="8" id="KW-1185">Reference proteome</keyword>
<keyword evidence="5" id="KW-0812">Transmembrane</keyword>
<dbReference type="Proteomes" id="UP000233837">
    <property type="component" value="Unassembled WGS sequence"/>
</dbReference>
<keyword evidence="3" id="KW-0862">Zinc</keyword>
<reference evidence="7 8" key="1">
    <citation type="journal article" date="2016" name="Sci. Rep.">
        <title>The Dendrobium catenatum Lindl. genome sequence provides insights into polysaccharide synthase, floral development and adaptive evolution.</title>
        <authorList>
            <person name="Zhang G.Q."/>
            <person name="Xu Q."/>
            <person name="Bian C."/>
            <person name="Tsai W.C."/>
            <person name="Yeh C.M."/>
            <person name="Liu K.W."/>
            <person name="Yoshida K."/>
            <person name="Zhang L.S."/>
            <person name="Chang S.B."/>
            <person name="Chen F."/>
            <person name="Shi Y."/>
            <person name="Su Y.Y."/>
            <person name="Zhang Y.Q."/>
            <person name="Chen L.J."/>
            <person name="Yin Y."/>
            <person name="Lin M."/>
            <person name="Huang H."/>
            <person name="Deng H."/>
            <person name="Wang Z.W."/>
            <person name="Zhu S.L."/>
            <person name="Zhao X."/>
            <person name="Deng C."/>
            <person name="Niu S.C."/>
            <person name="Huang J."/>
            <person name="Wang M."/>
            <person name="Liu G.H."/>
            <person name="Yang H.J."/>
            <person name="Xiao X.J."/>
            <person name="Hsiao Y.Y."/>
            <person name="Wu W.L."/>
            <person name="Chen Y.Y."/>
            <person name="Mitsuda N."/>
            <person name="Ohme-Takagi M."/>
            <person name="Luo Y.B."/>
            <person name="Van de Peer Y."/>
            <person name="Liu Z.J."/>
        </authorList>
    </citation>
    <scope>NUCLEOTIDE SEQUENCE [LARGE SCALE GENOMIC DNA]</scope>
    <source>
        <tissue evidence="7">The whole plant</tissue>
    </source>
</reference>
<dbReference type="PANTHER" id="PTHR33680:SF1">
    <property type="entry name" value="OS05G0489500 PROTEIN"/>
    <property type="match status" value="1"/>
</dbReference>
<evidence type="ECO:0000259" key="6">
    <source>
        <dbReference type="PROSITE" id="PS51999"/>
    </source>
</evidence>
<evidence type="ECO:0000256" key="1">
    <source>
        <dbReference type="ARBA" id="ARBA00022723"/>
    </source>
</evidence>
<evidence type="ECO:0000256" key="5">
    <source>
        <dbReference type="SAM" id="Phobius"/>
    </source>
</evidence>
<keyword evidence="5" id="KW-1133">Transmembrane helix</keyword>
<evidence type="ECO:0000313" key="7">
    <source>
        <dbReference type="EMBL" id="PKU72865.1"/>
    </source>
</evidence>
<dbReference type="InterPro" id="IPR010666">
    <property type="entry name" value="Znf_GRF"/>
</dbReference>
<protein>
    <recommendedName>
        <fullName evidence="6">GRF-type domain-containing protein</fullName>
    </recommendedName>
</protein>
<sequence>MSSSSSAIPIGNPNNQVYCHCNLQCTIYTSYKSRSCGRKFYRCSRNRSEEDCKFFRWCDELNESEHDMNYRISLNVVETSLTHVKAELLQIKILLVVLLVLMLIITIGVSKCNFESM</sequence>
<name>A0A2I0WB28_9ASPA</name>
<dbReference type="PROSITE" id="PS51999">
    <property type="entry name" value="ZF_GRF"/>
    <property type="match status" value="1"/>
</dbReference>